<dbReference type="RefSeq" id="WP_380025225.1">
    <property type="nucleotide sequence ID" value="NZ_JBHSHC010000052.1"/>
</dbReference>
<keyword evidence="1" id="KW-0812">Transmembrane</keyword>
<feature type="transmembrane region" description="Helical" evidence="1">
    <location>
        <begin position="146"/>
        <end position="165"/>
    </location>
</feature>
<reference evidence="3" key="1">
    <citation type="journal article" date="2019" name="Int. J. Syst. Evol. Microbiol.">
        <title>The Global Catalogue of Microorganisms (GCM) 10K type strain sequencing project: providing services to taxonomists for standard genome sequencing and annotation.</title>
        <authorList>
            <consortium name="The Broad Institute Genomics Platform"/>
            <consortium name="The Broad Institute Genome Sequencing Center for Infectious Disease"/>
            <person name="Wu L."/>
            <person name="Ma J."/>
        </authorList>
    </citation>
    <scope>NUCLEOTIDE SEQUENCE [LARGE SCALE GENOMIC DNA]</scope>
    <source>
        <strain evidence="3">WYCCWR 12678</strain>
    </source>
</reference>
<comment type="caution">
    <text evidence="2">The sequence shown here is derived from an EMBL/GenBank/DDBJ whole genome shotgun (WGS) entry which is preliminary data.</text>
</comment>
<dbReference type="Pfam" id="PF11167">
    <property type="entry name" value="DUF2953"/>
    <property type="match status" value="1"/>
</dbReference>
<evidence type="ECO:0000313" key="2">
    <source>
        <dbReference type="EMBL" id="MFC4767307.1"/>
    </source>
</evidence>
<sequence>MEWWVTALIVMGVLFLFFCLLPVQIHIRYVRDGEKDELWIQLQTLFGIIKYTIEIPIVDLVMSKNKGVKVKAAAESGLGEKAKKRQPLITIAIEQFRRILRIGRQLQEHLHQFNHHVRKATKKFRIVKMSWQTEFGTGDAAMTGTAAGLVWMIKGSVLGVLANFFSLRVKPNFAVCPNYHSLMLRTSLDCIIRFWVGQAIVAGIQMGIYMLREGKKSWQIIRSKA</sequence>
<keyword evidence="1" id="KW-0472">Membrane</keyword>
<dbReference type="EMBL" id="JBHSHC010000052">
    <property type="protein sequence ID" value="MFC4767307.1"/>
    <property type="molecule type" value="Genomic_DNA"/>
</dbReference>
<accession>A0ABV9Q3R1</accession>
<evidence type="ECO:0000313" key="3">
    <source>
        <dbReference type="Proteomes" id="UP001596002"/>
    </source>
</evidence>
<keyword evidence="3" id="KW-1185">Reference proteome</keyword>
<gene>
    <name evidence="2" type="ORF">ACFO8Q_08015</name>
</gene>
<dbReference type="InterPro" id="IPR021338">
    <property type="entry name" value="DUF2953"/>
</dbReference>
<proteinExistence type="predicted"/>
<organism evidence="2 3">
    <name type="scientific">Effusibacillus consociatus</name>
    <dbReference type="NCBI Taxonomy" id="1117041"/>
    <lineage>
        <taxon>Bacteria</taxon>
        <taxon>Bacillati</taxon>
        <taxon>Bacillota</taxon>
        <taxon>Bacilli</taxon>
        <taxon>Bacillales</taxon>
        <taxon>Alicyclobacillaceae</taxon>
        <taxon>Effusibacillus</taxon>
    </lineage>
</organism>
<name>A0ABV9Q3R1_9BACL</name>
<protein>
    <submittedName>
        <fullName evidence="2">DUF2953 domain-containing protein</fullName>
    </submittedName>
</protein>
<dbReference type="Proteomes" id="UP001596002">
    <property type="component" value="Unassembled WGS sequence"/>
</dbReference>
<feature type="transmembrane region" description="Helical" evidence="1">
    <location>
        <begin position="6"/>
        <end position="25"/>
    </location>
</feature>
<feature type="transmembrane region" description="Helical" evidence="1">
    <location>
        <begin position="191"/>
        <end position="211"/>
    </location>
</feature>
<keyword evidence="1" id="KW-1133">Transmembrane helix</keyword>
<evidence type="ECO:0000256" key="1">
    <source>
        <dbReference type="SAM" id="Phobius"/>
    </source>
</evidence>